<dbReference type="EMBL" id="FRDH01000004">
    <property type="protein sequence ID" value="SHN54437.1"/>
    <property type="molecule type" value="Genomic_DNA"/>
</dbReference>
<keyword evidence="1" id="KW-0472">Membrane</keyword>
<evidence type="ECO:0000256" key="1">
    <source>
        <dbReference type="SAM" id="Phobius"/>
    </source>
</evidence>
<gene>
    <name evidence="2" type="ORF">SAMN02745247_01239</name>
</gene>
<name>A0A1M7S707_9FIRM</name>
<protein>
    <submittedName>
        <fullName evidence="2">Uncharacterized protein</fullName>
    </submittedName>
</protein>
<keyword evidence="1" id="KW-1133">Transmembrane helix</keyword>
<reference evidence="2 3" key="1">
    <citation type="submission" date="2016-12" db="EMBL/GenBank/DDBJ databases">
        <authorList>
            <person name="Song W.-J."/>
            <person name="Kurnit D.M."/>
        </authorList>
    </citation>
    <scope>NUCLEOTIDE SEQUENCE [LARGE SCALE GENOMIC DNA]</scope>
    <source>
        <strain evidence="2 3">DSM 14810</strain>
    </source>
</reference>
<evidence type="ECO:0000313" key="2">
    <source>
        <dbReference type="EMBL" id="SHN54437.1"/>
    </source>
</evidence>
<dbReference type="RefSeq" id="WP_072701881.1">
    <property type="nucleotide sequence ID" value="NZ_FRDH01000004.1"/>
</dbReference>
<evidence type="ECO:0000313" key="3">
    <source>
        <dbReference type="Proteomes" id="UP000184097"/>
    </source>
</evidence>
<proteinExistence type="predicted"/>
<accession>A0A1M7S707</accession>
<dbReference type="AlphaFoldDB" id="A0A1M7S707"/>
<keyword evidence="1" id="KW-0812">Transmembrane</keyword>
<dbReference type="Proteomes" id="UP000184097">
    <property type="component" value="Unassembled WGS sequence"/>
</dbReference>
<feature type="transmembrane region" description="Helical" evidence="1">
    <location>
        <begin position="20"/>
        <end position="42"/>
    </location>
</feature>
<sequence>MQVKERIVNKIKQNRGESLAETLISLVIASFGMMILAGAIIASSKVLIKSNTDFFSHEDLSGSIAQTSATIKFQGENISFTASDAIAAGLNTTTSVTVYKYTDGDDYYYYYVPVFADE</sequence>
<organism evidence="2 3">
    <name type="scientific">Butyrivibrio hungatei DSM 14810</name>
    <dbReference type="NCBI Taxonomy" id="1121132"/>
    <lineage>
        <taxon>Bacteria</taxon>
        <taxon>Bacillati</taxon>
        <taxon>Bacillota</taxon>
        <taxon>Clostridia</taxon>
        <taxon>Lachnospirales</taxon>
        <taxon>Lachnospiraceae</taxon>
        <taxon>Butyrivibrio</taxon>
    </lineage>
</organism>